<feature type="domain" description="FAD-dependent oxidoreductase 2 FAD-binding" evidence="5">
    <location>
        <begin position="38"/>
        <end position="544"/>
    </location>
</feature>
<keyword evidence="7" id="KW-1185">Reference proteome</keyword>
<comment type="cofactor">
    <cofactor evidence="1">
        <name>FAD</name>
        <dbReference type="ChEBI" id="CHEBI:57692"/>
    </cofactor>
</comment>
<dbReference type="SUPFAM" id="SSF51905">
    <property type="entry name" value="FAD/NAD(P)-binding domain"/>
    <property type="match status" value="1"/>
</dbReference>
<dbReference type="Gene3D" id="3.90.700.10">
    <property type="entry name" value="Succinate dehydrogenase/fumarate reductase flavoprotein, catalytic domain"/>
    <property type="match status" value="1"/>
</dbReference>
<sequence>MTSPHSEPRPGDPHWYSEVQAPLMIEDADAFAWDGAEDVVIVGYGGAGVAAALQAREEGLSVIAIDRADGGGATRINGGIFYGGGGTPAQLEAGVEDSVEDMFNYLRLETQGVVSDDTLRRFCQESAETAGWLAGHGVRFEGRVYKKKTSYPHTDYSLYHSDNSLAPNYKAVAKPAARGHRALVDKLDAPMGYGKGLYDPLRESAQRAGVKSLSSTRVKQLVMDGDGRVVGVVAVQVERDTAEGKRYDALMRRATAMVLRLPPSMPGAAIIARLASRLFNKAQEVERQAGATRMIRARRGVCLAAGGFIFNRQMVAHYAPKYLKGMPLGTPGDDGSGIRLGQSAGGVVSRLNHVSAWRFINPPMAWAQGMIVNRQGRRYVNEMLYGASIGMPMVEDHQGVCWIILDDEGYRRAKLQSKSKAILPFQRYPALAAMLLGSKKAGSVKSLAEKCGIAPDGLEAAVADYNQLAENGARDPFGKASEDIAPIVKAPFHAINMSIDAKLGFLPVLTLGGLQVQEESGAVLDQEGKPIRGLYAAGRNAVGICSNIYVSGLSVADCIFSGRRAARSLATPN</sequence>
<proteinExistence type="predicted"/>
<keyword evidence="4" id="KW-0560">Oxidoreductase</keyword>
<dbReference type="InterPro" id="IPR050315">
    <property type="entry name" value="FAD-oxidoreductase_2"/>
</dbReference>
<keyword evidence="2" id="KW-0285">Flavoprotein</keyword>
<accession>A0ABT0DZB1</accession>
<evidence type="ECO:0000256" key="2">
    <source>
        <dbReference type="ARBA" id="ARBA00022630"/>
    </source>
</evidence>
<dbReference type="NCBIfam" id="NF005511">
    <property type="entry name" value="PRK07121.1-4"/>
    <property type="match status" value="1"/>
</dbReference>
<evidence type="ECO:0000313" key="6">
    <source>
        <dbReference type="EMBL" id="MCK0532430.1"/>
    </source>
</evidence>
<dbReference type="InterPro" id="IPR027477">
    <property type="entry name" value="Succ_DH/fumarate_Rdtase_cat_sf"/>
</dbReference>
<evidence type="ECO:0000256" key="4">
    <source>
        <dbReference type="ARBA" id="ARBA00023002"/>
    </source>
</evidence>
<dbReference type="RefSeq" id="WP_196225613.1">
    <property type="nucleotide sequence ID" value="NZ_JALKHS010000009.1"/>
</dbReference>
<organism evidence="6 7">
    <name type="scientific">Sphingobium agri</name>
    <dbReference type="NCBI Taxonomy" id="2933566"/>
    <lineage>
        <taxon>Bacteria</taxon>
        <taxon>Pseudomonadati</taxon>
        <taxon>Pseudomonadota</taxon>
        <taxon>Alphaproteobacteria</taxon>
        <taxon>Sphingomonadales</taxon>
        <taxon>Sphingomonadaceae</taxon>
        <taxon>Sphingobium</taxon>
    </lineage>
</organism>
<evidence type="ECO:0000313" key="7">
    <source>
        <dbReference type="Proteomes" id="UP001203512"/>
    </source>
</evidence>
<dbReference type="PANTHER" id="PTHR43400">
    <property type="entry name" value="FUMARATE REDUCTASE"/>
    <property type="match status" value="1"/>
</dbReference>
<dbReference type="EMBL" id="JALKHS010000009">
    <property type="protein sequence ID" value="MCK0532430.1"/>
    <property type="molecule type" value="Genomic_DNA"/>
</dbReference>
<dbReference type="SUPFAM" id="SSF56425">
    <property type="entry name" value="Succinate dehydrogenase/fumarate reductase flavoprotein, catalytic domain"/>
    <property type="match status" value="1"/>
</dbReference>
<evidence type="ECO:0000256" key="3">
    <source>
        <dbReference type="ARBA" id="ARBA00022827"/>
    </source>
</evidence>
<evidence type="ECO:0000256" key="1">
    <source>
        <dbReference type="ARBA" id="ARBA00001974"/>
    </source>
</evidence>
<dbReference type="Gene3D" id="3.50.50.60">
    <property type="entry name" value="FAD/NAD(P)-binding domain"/>
    <property type="match status" value="2"/>
</dbReference>
<reference evidence="6 7" key="1">
    <citation type="submission" date="2022-04" db="EMBL/GenBank/DDBJ databases">
        <authorList>
            <person name="Huq M.A."/>
        </authorList>
    </citation>
    <scope>NUCLEOTIDE SEQUENCE [LARGE SCALE GENOMIC DNA]</scope>
    <source>
        <strain evidence="6 7">MAH-33</strain>
    </source>
</reference>
<dbReference type="InterPro" id="IPR036188">
    <property type="entry name" value="FAD/NAD-bd_sf"/>
</dbReference>
<dbReference type="InterPro" id="IPR003953">
    <property type="entry name" value="FAD-dep_OxRdtase_2_FAD-bd"/>
</dbReference>
<gene>
    <name evidence="6" type="ORF">MU848_12645</name>
</gene>
<dbReference type="Pfam" id="PF00890">
    <property type="entry name" value="FAD_binding_2"/>
    <property type="match status" value="1"/>
</dbReference>
<keyword evidence="3" id="KW-0274">FAD</keyword>
<name>A0ABT0DZB1_9SPHN</name>
<dbReference type="PANTHER" id="PTHR43400:SF10">
    <property type="entry name" value="3-OXOSTEROID 1-DEHYDROGENASE"/>
    <property type="match status" value="1"/>
</dbReference>
<protein>
    <submittedName>
        <fullName evidence="6">FAD-binding protein</fullName>
    </submittedName>
</protein>
<dbReference type="Proteomes" id="UP001203512">
    <property type="component" value="Unassembled WGS sequence"/>
</dbReference>
<comment type="caution">
    <text evidence="6">The sequence shown here is derived from an EMBL/GenBank/DDBJ whole genome shotgun (WGS) entry which is preliminary data.</text>
</comment>
<evidence type="ECO:0000259" key="5">
    <source>
        <dbReference type="Pfam" id="PF00890"/>
    </source>
</evidence>